<dbReference type="Proteomes" id="UP000198431">
    <property type="component" value="Unassembled WGS sequence"/>
</dbReference>
<dbReference type="Pfam" id="PF18962">
    <property type="entry name" value="Por_Secre_tail"/>
    <property type="match status" value="1"/>
</dbReference>
<keyword evidence="7" id="KW-1185">Reference proteome</keyword>
<dbReference type="NCBIfam" id="TIGR04183">
    <property type="entry name" value="Por_Secre_tail"/>
    <property type="match status" value="1"/>
</dbReference>
<accession>A0AB36P3F1</accession>
<dbReference type="Gene3D" id="2.60.40.740">
    <property type="match status" value="3"/>
</dbReference>
<evidence type="ECO:0000256" key="2">
    <source>
        <dbReference type="SAM" id="MobiDB-lite"/>
    </source>
</evidence>
<evidence type="ECO:0000259" key="4">
    <source>
        <dbReference type="Pfam" id="PF18962"/>
    </source>
</evidence>
<reference evidence="5 8" key="1">
    <citation type="submission" date="2016-11" db="EMBL/GenBank/DDBJ databases">
        <title>Whole genomes of Flavobacteriaceae.</title>
        <authorList>
            <person name="Stine C."/>
            <person name="Li C."/>
            <person name="Tadesse D."/>
        </authorList>
    </citation>
    <scope>NUCLEOTIDE SEQUENCE [LARGE SCALE GENOMIC DNA]</scope>
    <source>
        <strain evidence="5 8">ATCC 19366</strain>
    </source>
</reference>
<keyword evidence="1 3" id="KW-0732">Signal</keyword>
<dbReference type="Pfam" id="PF13573">
    <property type="entry name" value="SprB"/>
    <property type="match status" value="5"/>
</dbReference>
<gene>
    <name evidence="5" type="ORF">B0A72_09530</name>
    <name evidence="6" type="ORF">SAMN05444387_3683</name>
</gene>
<evidence type="ECO:0000313" key="7">
    <source>
        <dbReference type="Proteomes" id="UP000184216"/>
    </source>
</evidence>
<feature type="compositionally biased region" description="Basic and acidic residues" evidence="2">
    <location>
        <begin position="896"/>
        <end position="911"/>
    </location>
</feature>
<proteinExistence type="predicted"/>
<dbReference type="Gene3D" id="2.60.40.10">
    <property type="entry name" value="Immunoglobulins"/>
    <property type="match status" value="1"/>
</dbReference>
<dbReference type="EMBL" id="FRBX01000005">
    <property type="protein sequence ID" value="SHM98465.1"/>
    <property type="molecule type" value="Genomic_DNA"/>
</dbReference>
<evidence type="ECO:0000256" key="1">
    <source>
        <dbReference type="ARBA" id="ARBA00022729"/>
    </source>
</evidence>
<reference evidence="6 7" key="2">
    <citation type="submission" date="2016-11" db="EMBL/GenBank/DDBJ databases">
        <authorList>
            <person name="Varghese N."/>
            <person name="Submissions S."/>
        </authorList>
    </citation>
    <scope>NUCLEOTIDE SEQUENCE [LARGE SCALE GENOMIC DNA]</scope>
    <source>
        <strain evidence="6 7">DSM 6368</strain>
    </source>
</reference>
<dbReference type="EMBL" id="MUHB01000007">
    <property type="protein sequence ID" value="OXB06222.1"/>
    <property type="molecule type" value="Genomic_DNA"/>
</dbReference>
<dbReference type="Proteomes" id="UP000184216">
    <property type="component" value="Unassembled WGS sequence"/>
</dbReference>
<evidence type="ECO:0000313" key="8">
    <source>
        <dbReference type="Proteomes" id="UP000198431"/>
    </source>
</evidence>
<comment type="caution">
    <text evidence="5">The sequence shown here is derived from an EMBL/GenBank/DDBJ whole genome shotgun (WGS) entry which is preliminary data.</text>
</comment>
<organism evidence="5 8">
    <name type="scientific">Flavobacterium pectinovorum</name>
    <dbReference type="NCBI Taxonomy" id="29533"/>
    <lineage>
        <taxon>Bacteria</taxon>
        <taxon>Pseudomonadati</taxon>
        <taxon>Bacteroidota</taxon>
        <taxon>Flavobacteriia</taxon>
        <taxon>Flavobacteriales</taxon>
        <taxon>Flavobacteriaceae</taxon>
        <taxon>Flavobacterium</taxon>
    </lineage>
</organism>
<feature type="domain" description="Secretion system C-terminal sorting" evidence="4">
    <location>
        <begin position="1637"/>
        <end position="1710"/>
    </location>
</feature>
<dbReference type="InterPro" id="IPR026444">
    <property type="entry name" value="Secre_tail"/>
</dbReference>
<sequence length="1711" mass="188318">MKKIYLFIILLISGFGFAQATVPELGSYEVVFNGWAYGDEHHNCGVAFVTLEFKASGDNYNPLNITYSDNRVTDTYTNVKTTFTADKIPVSMFFSASRYDRQSCRGNRPNNSGRITTTDKFHCLDYTFEFKQFKNVVDDGDGIGSSSFNVKIRPILVIADPGNKNELPTDKQITIASNTGFSSSEYNWQYSLNLQDPNSWIDMPQFAEKSSFSASAKEILGINAGENHGKEIYFRQKACNVFSDPVTYIVRQSAPEIVSKTEEKTSCFDSKDGKLILKFNRPLFNTEKLTFSIRQFDEKEGKWMSVVCSSQGPQDLISLDGNNSYKFPCDFSKGQYGIAFTGFINGSSTGSPHTEIDPYIFNIDSPTPVDFSVVTKRDINCFGGADGEIDILATGGIENGIYQYSTDRGSSWKNFSDVDKTTISGLSLGLCYIKVRKLRNSDDIVGCIAKKADNNDKELSENIGQPASALELVKITSVNPTFNKAENGKITASITGGTPISGNSYSYIWKNSKDETVAASKSSAVFLNDIFAITLNNVPADTYTLYITDARNCTLDPLKVTDLVTVLDDPDPIEIELEIIQGISCNTANLDPTGDETVVSDAILKATVKGGIKFTGTQNGGLPYIFNWSKYNTETSKWDKLEDYKTDTATGLSEGIYSLNVEDANKIVKGTYDTKDLITAIPTTQEILEPKKLELVFDSLNVSCHGGKNGWVIATVTKGEAPYKYKWFNVGTGTIEGNKISNLTKGEYFVEVTAANGCFIKDSITIGEPTEEVKINYAEIFTPTFSGATNGRIVAKITGGTPYDDKSYNYEWKNSKGIIQTTTDIIENGVYTITLNGVPADDYFLTIKDKNYNEAASQIVNCSVLESKVTLNEPDPLKVVFEIVRTISCNTSNEFGNDKDTTPQDGQRDESQDGILKAHVTGGTPLALDKNNGLPYYFYWKKQEENGSWTDLPNITSETASNLSYGNYALNVKDRNGIMLGTYVNNVLTQQIDVTQLMEEPSKLSVTITHGDVFCNGGNDGWATASAVGGTPPYEYVWSNEVKIDENTILKAGKYLVSVTDFRGCTTQAEVTITEPKTPISIKYKEVLNPSFYKATNGKIVVEVTGGTIFSDNTYWFEWKNSKGIIQTTTTTNFNNDIYTISLNGVGEELYSLTVRDANYDAAKNKTSCTVANSITTLDDPDPLEVTFEVVRTISCNVGNEFGNETDANPQDNQRDESQDGILFAHVKGGIQLEATKNNGLPYFYTWKKQKGNSWIIWNDHDETAENLSDGNYALNIEDANGIKLGTYINNVLVEEKDATQNMPEPSKLQLSFTKFDVGCTTGDDGWAEARVTGGTPPYTYEWTNGEITPKIENITTNNYFVIVTDAKGCVVQGSIFVGDPNGILTTESIINPVCSKGNDGSIELNVTGGNLPYSYLWNTGATTKDLNNLKAGNYEVTITCPDCCVYKKRFVLKDPEAVIVNIGPDRTLCSEQSLDLDATITDENAQYSWTSTNGFTSNEAKINVSKAGTYQVKVTSGLGCISEDEIVIKTSQAIISSEFLLSSQAYLDEEVILVNTSNPFGESTNWVIPDGVKIVEQKEKYITLKFDATGVYAIGLEQTQGECYATFSKNITVEKRSGLPNTGTTSQFIVDFIVTPNPSNGNFKALVTLENISAVNLRLFATTGQNTMIQKNDSGKKKYEIDFETSLESGMYILVLETGQQTLVKKIIIY</sequence>
<feature type="chain" id="PRO_5044251314" evidence="3">
    <location>
        <begin position="21"/>
        <end position="1711"/>
    </location>
</feature>
<evidence type="ECO:0000313" key="5">
    <source>
        <dbReference type="EMBL" id="OXB06222.1"/>
    </source>
</evidence>
<name>A0AB36P3F1_9FLAO</name>
<evidence type="ECO:0000256" key="3">
    <source>
        <dbReference type="SAM" id="SignalP"/>
    </source>
</evidence>
<protein>
    <submittedName>
        <fullName evidence="6">Por secretion system C-terminal sorting domain-containing protein</fullName>
    </submittedName>
</protein>
<evidence type="ECO:0000313" key="6">
    <source>
        <dbReference type="EMBL" id="SHM98465.1"/>
    </source>
</evidence>
<dbReference type="InterPro" id="IPR025667">
    <property type="entry name" value="SprB_repeat"/>
</dbReference>
<dbReference type="RefSeq" id="WP_073397152.1">
    <property type="nucleotide sequence ID" value="NZ_FRBX01000005.1"/>
</dbReference>
<feature type="signal peptide" evidence="3">
    <location>
        <begin position="1"/>
        <end position="20"/>
    </location>
</feature>
<dbReference type="InterPro" id="IPR013783">
    <property type="entry name" value="Ig-like_fold"/>
</dbReference>
<feature type="region of interest" description="Disordered" evidence="2">
    <location>
        <begin position="892"/>
        <end position="912"/>
    </location>
</feature>